<dbReference type="RefSeq" id="WP_308985062.1">
    <property type="nucleotide sequence ID" value="NZ_JARXIC010000012.1"/>
</dbReference>
<proteinExistence type="predicted"/>
<evidence type="ECO:0000313" key="5">
    <source>
        <dbReference type="Proteomes" id="UP001243717"/>
    </source>
</evidence>
<evidence type="ECO:0000256" key="2">
    <source>
        <dbReference type="ARBA" id="ARBA00023004"/>
    </source>
</evidence>
<reference evidence="4 5" key="1">
    <citation type="submission" date="2023-04" db="EMBL/GenBank/DDBJ databases">
        <title>A novel bacteria isolated from coastal sediment.</title>
        <authorList>
            <person name="Liu X.-J."/>
            <person name="Du Z.-J."/>
        </authorList>
    </citation>
    <scope>NUCLEOTIDE SEQUENCE [LARGE SCALE GENOMIC DNA]</scope>
    <source>
        <strain evidence="4 5">SDUM461004</strain>
    </source>
</reference>
<keyword evidence="1" id="KW-0479">Metal-binding</keyword>
<evidence type="ECO:0000256" key="1">
    <source>
        <dbReference type="ARBA" id="ARBA00022723"/>
    </source>
</evidence>
<accession>A0ABU1AIM7</accession>
<keyword evidence="2" id="KW-0408">Iron</keyword>
<dbReference type="Proteomes" id="UP001243717">
    <property type="component" value="Unassembled WGS sequence"/>
</dbReference>
<protein>
    <submittedName>
        <fullName evidence="4">DUF971 domain-containing protein</fullName>
    </submittedName>
</protein>
<name>A0ABU1AIM7_9BACT</name>
<sequence>MKPKDIQLIGTELAILWEDGSESYFPAEFLRKHSPSAQNIGEVDILGNQYGGDGPKEFPGVTITGWDFQGNYAFRPIFSDGHSSGLFSWDYLKELESKLQ</sequence>
<dbReference type="EMBL" id="JARXIC010000012">
    <property type="protein sequence ID" value="MDQ8194594.1"/>
    <property type="molecule type" value="Genomic_DNA"/>
</dbReference>
<feature type="domain" description="Gamma-butyrobetaine hydroxylase-like N-terminal" evidence="3">
    <location>
        <begin position="11"/>
        <end position="92"/>
    </location>
</feature>
<dbReference type="Pfam" id="PF06155">
    <property type="entry name" value="GBBH-like_N"/>
    <property type="match status" value="1"/>
</dbReference>
<comment type="caution">
    <text evidence="4">The sequence shown here is derived from an EMBL/GenBank/DDBJ whole genome shotgun (WGS) entry which is preliminary data.</text>
</comment>
<dbReference type="PANTHER" id="PTHR35303:SF5">
    <property type="entry name" value="OS02G0197800 PROTEIN"/>
    <property type="match status" value="1"/>
</dbReference>
<evidence type="ECO:0000259" key="3">
    <source>
        <dbReference type="Pfam" id="PF06155"/>
    </source>
</evidence>
<evidence type="ECO:0000313" key="4">
    <source>
        <dbReference type="EMBL" id="MDQ8194594.1"/>
    </source>
</evidence>
<dbReference type="InterPro" id="IPR038492">
    <property type="entry name" value="GBBH-like_N_sf"/>
</dbReference>
<keyword evidence="5" id="KW-1185">Reference proteome</keyword>
<dbReference type="InterPro" id="IPR010376">
    <property type="entry name" value="GBBH-like_N"/>
</dbReference>
<dbReference type="Gene3D" id="3.30.2020.30">
    <property type="match status" value="1"/>
</dbReference>
<dbReference type="PANTHER" id="PTHR35303">
    <property type="entry name" value="OS02G0197800 PROTEIN"/>
    <property type="match status" value="1"/>
</dbReference>
<gene>
    <name evidence="4" type="ORF">QEH59_09165</name>
</gene>
<organism evidence="4 5">
    <name type="scientific">Thalassobacterium sedimentorum</name>
    <dbReference type="NCBI Taxonomy" id="3041258"/>
    <lineage>
        <taxon>Bacteria</taxon>
        <taxon>Pseudomonadati</taxon>
        <taxon>Verrucomicrobiota</taxon>
        <taxon>Opitutia</taxon>
        <taxon>Puniceicoccales</taxon>
        <taxon>Coraliomargaritaceae</taxon>
        <taxon>Thalassobacterium</taxon>
    </lineage>
</organism>